<evidence type="ECO:0000259" key="8">
    <source>
        <dbReference type="PROSITE" id="PS50142"/>
    </source>
</evidence>
<evidence type="ECO:0000256" key="3">
    <source>
        <dbReference type="ARBA" id="ARBA00022801"/>
    </source>
</evidence>
<keyword evidence="1" id="KW-0677">Repeat</keyword>
<proteinExistence type="inferred from homology"/>
<evidence type="ECO:0000256" key="4">
    <source>
        <dbReference type="ARBA" id="ARBA00022806"/>
    </source>
</evidence>
<dbReference type="InterPro" id="IPR005034">
    <property type="entry name" value="Dicer_dimerisation"/>
</dbReference>
<dbReference type="SUPFAM" id="SSF69065">
    <property type="entry name" value="RNase III domain-like"/>
    <property type="match status" value="2"/>
</dbReference>
<keyword evidence="6" id="KW-0694">RNA-binding</keyword>
<accession>A0A369JS24</accession>
<evidence type="ECO:0000256" key="7">
    <source>
        <dbReference type="SAM" id="MobiDB-lite"/>
    </source>
</evidence>
<dbReference type="InterPro" id="IPR000999">
    <property type="entry name" value="RNase_III_dom"/>
</dbReference>
<dbReference type="GO" id="GO:0003723">
    <property type="term" value="F:RNA binding"/>
    <property type="evidence" value="ECO:0007669"/>
    <property type="project" value="UniProtKB-UniRule"/>
</dbReference>
<keyword evidence="3" id="KW-0378">Hydrolase</keyword>
<evidence type="ECO:0000256" key="6">
    <source>
        <dbReference type="PROSITE-ProRule" id="PRU00657"/>
    </source>
</evidence>
<dbReference type="STRING" id="39966.A0A369JS24"/>
<keyword evidence="2" id="KW-0547">Nucleotide-binding</keyword>
<reference evidence="12" key="1">
    <citation type="submission" date="2018-04" db="EMBL/GenBank/DDBJ databases">
        <title>Whole genome sequencing of Hypsizygus marmoreus.</title>
        <authorList>
            <person name="Choi I.-G."/>
            <person name="Min B."/>
            <person name="Kim J.-G."/>
            <person name="Kim S."/>
            <person name="Oh Y.-L."/>
            <person name="Kong W.-S."/>
            <person name="Park H."/>
            <person name="Jeong J."/>
            <person name="Song E.-S."/>
        </authorList>
    </citation>
    <scope>NUCLEOTIDE SEQUENCE [LARGE SCALE GENOMIC DNA]</scope>
    <source>
        <strain evidence="12">51987-8</strain>
    </source>
</reference>
<name>A0A369JS24_HYPMA</name>
<dbReference type="InterPro" id="IPR014001">
    <property type="entry name" value="Helicase_ATP-bd"/>
</dbReference>
<dbReference type="GO" id="GO:0004386">
    <property type="term" value="F:helicase activity"/>
    <property type="evidence" value="ECO:0007669"/>
    <property type="project" value="UniProtKB-KW"/>
</dbReference>
<dbReference type="Pfam" id="PF00271">
    <property type="entry name" value="Helicase_C"/>
    <property type="match status" value="1"/>
</dbReference>
<sequence>MSTSISGTDDGTDNLLPRRYQEEVFARAQKGNIIAALNTGSGKTLISLLLIRWISSLETSKEKAIIFLVPKVALVEQQGNFIAENTPLRVIKLHGALDIDLTDRSGWRRRFLQHDVFVMTAQIFLNLLTHSHWSIDKVSLIVFDECHHTRKNHPYNGIMREYFYITSPTCRPKIFGMTASPIWNPKDAVGSLATLEANLDSKVIGVRDNIEELTEHSPKPIEIIKEFDHPPETYDYLSPSLWTCLQVFDRAIWAEMEIPWCNVEMRYYATLHNLGPYAACLFLHMELDRHISRVQTEFQEILRSNAYDTELAIPSRRKWKLPPQEFHQIRDIHVDFQGFFTNLISPHDLPIPVLSTWCTPKVRTLVDILLSYYMPTFQGIVFVEQRQVAACLARILPAIPELSGIILSASLVGQGIGSDGKTNHTPGSHKDAVSKFRKGEINLLITTSVAEEGLDFPVPFSPTACDLVVRFDQLQHMVGYVQSRGRARNKASTFVVMIQKDDTTHLSRYQTLQQVEPEVNRAYQTRHLTGEDDAAGDSEDEDDETDPADLAQRERYVVGSTGAILTYDNAINLLYYLCALIPRDPFTPPHTPKFVGDFEATLHLPSSIPLFPENLTFIGPPRQSKREAKRAAAFMAVKRLHELDVFDDYLLPVGSSKGKETEDMDGRAVVDVSKVPIMMDVMVKDPWTIGQKLWMHRLYIDGLPCAGLMTGTMLPPADVLIGTTATYIQPGELVEFEDAEDEFRKRKTMLDFTTRGIWFRITARPFALPPSLFLVPLSSANQPDFEAMERLVANPYGYSDWSCISEKDYDRLMIMNVNEIGRPLLLRNIRRDLTPMSTPPPGSRESGSLNFYAYFMEKWTRKERVARVPVDGPLVEALILPRSDDGIYPIDPPKSDSANTVRTVPNGLVAPRDCCLWIPMSPNVRRAFEVLPALCHRITDVYRARCARVELGLPPIKDNLLIEALTLPSTNAGYSNQRMETLGDAVLELCTTVHLFNRYPHRHEGQLSTLRANAISNRLLLSRAKEIGLEAYVTSEVQSIHTWRYVEPVGVSWTSFPARVAPRTYPRRSLQDCMEALLGASFLTGGIPMALQAGTALGLSFGGTLPWSMRYSRIPEASPVSRLFVGLEESLGYTFHRRELLLEAVTHPSFSLTSGGPSYQRLEFLGDALLDLVVVKYLFDKFPRATSHQLALPKTKAICAPALASLAIRRLGLHKILLVNRLDLTEAINAYVPLLQATSGEQIVKRGWRYDPPKAISDVFESVMGAVLVDSEYNYEKAAAVVEYVMEDVLEALSPSVCRDPVSELMEWVAGSGCSKLSLEKQKRVRDGIENEGMSVMVHGIVISGPVVAASLSVAKFVAAERAMNILSDASHEKSLSQVCTCQGFKYPDTTDSMQVDEGDNACLVPPSLAEGDVMSDLEDIEEVAAILTRVELLE</sequence>
<dbReference type="EMBL" id="LUEZ02000045">
    <property type="protein sequence ID" value="RDB24010.1"/>
    <property type="molecule type" value="Genomic_DNA"/>
</dbReference>
<dbReference type="SMART" id="SM00487">
    <property type="entry name" value="DEXDc"/>
    <property type="match status" value="1"/>
</dbReference>
<evidence type="ECO:0000256" key="2">
    <source>
        <dbReference type="ARBA" id="ARBA00022741"/>
    </source>
</evidence>
<dbReference type="Gene3D" id="3.40.50.300">
    <property type="entry name" value="P-loop containing nucleotide triphosphate hydrolases"/>
    <property type="match status" value="2"/>
</dbReference>
<gene>
    <name evidence="12" type="primary">dcl1_0</name>
    <name evidence="12" type="ORF">Hypma_008634</name>
</gene>
<dbReference type="GO" id="GO:0005634">
    <property type="term" value="C:nucleus"/>
    <property type="evidence" value="ECO:0007669"/>
    <property type="project" value="TreeGrafter"/>
</dbReference>
<dbReference type="SMART" id="SM00535">
    <property type="entry name" value="RIBOc"/>
    <property type="match status" value="2"/>
</dbReference>
<dbReference type="Gene3D" id="3.30.160.380">
    <property type="entry name" value="Dicer dimerisation domain"/>
    <property type="match status" value="1"/>
</dbReference>
<comment type="caution">
    <text evidence="12">The sequence shown here is derived from an EMBL/GenBank/DDBJ whole genome shotgun (WGS) entry which is preliminary data.</text>
</comment>
<organism evidence="12 13">
    <name type="scientific">Hypsizygus marmoreus</name>
    <name type="common">White beech mushroom</name>
    <name type="synonym">Agaricus marmoreus</name>
    <dbReference type="NCBI Taxonomy" id="39966"/>
    <lineage>
        <taxon>Eukaryota</taxon>
        <taxon>Fungi</taxon>
        <taxon>Dikarya</taxon>
        <taxon>Basidiomycota</taxon>
        <taxon>Agaricomycotina</taxon>
        <taxon>Agaricomycetes</taxon>
        <taxon>Agaricomycetidae</taxon>
        <taxon>Agaricales</taxon>
        <taxon>Tricholomatineae</taxon>
        <taxon>Lyophyllaceae</taxon>
        <taxon>Hypsizygus</taxon>
    </lineage>
</organism>
<dbReference type="PANTHER" id="PTHR14950">
    <property type="entry name" value="DICER-RELATED"/>
    <property type="match status" value="1"/>
</dbReference>
<dbReference type="PROSITE" id="PS51327">
    <property type="entry name" value="DICER_DSRBF"/>
    <property type="match status" value="1"/>
</dbReference>
<dbReference type="PROSITE" id="PS51192">
    <property type="entry name" value="HELICASE_ATP_BIND_1"/>
    <property type="match status" value="1"/>
</dbReference>
<feature type="domain" description="Helicase C-terminal" evidence="10">
    <location>
        <begin position="365"/>
        <end position="529"/>
    </location>
</feature>
<evidence type="ECO:0000256" key="5">
    <source>
        <dbReference type="ARBA" id="ARBA00022840"/>
    </source>
</evidence>
<dbReference type="Pfam" id="PF00270">
    <property type="entry name" value="DEAD"/>
    <property type="match status" value="1"/>
</dbReference>
<dbReference type="InterPro" id="IPR001650">
    <property type="entry name" value="Helicase_C-like"/>
</dbReference>
<feature type="domain" description="Helicase ATP-binding" evidence="9">
    <location>
        <begin position="24"/>
        <end position="199"/>
    </location>
</feature>
<evidence type="ECO:0000256" key="1">
    <source>
        <dbReference type="ARBA" id="ARBA00022737"/>
    </source>
</evidence>
<dbReference type="GO" id="GO:0005524">
    <property type="term" value="F:ATP binding"/>
    <property type="evidence" value="ECO:0007669"/>
    <property type="project" value="UniProtKB-KW"/>
</dbReference>
<keyword evidence="13" id="KW-1185">Reference proteome</keyword>
<feature type="region of interest" description="Disordered" evidence="7">
    <location>
        <begin position="529"/>
        <end position="550"/>
    </location>
</feature>
<comment type="similarity">
    <text evidence="6">Belongs to the helicase family. Dicer subfamily.</text>
</comment>
<dbReference type="PANTHER" id="PTHR14950:SF37">
    <property type="entry name" value="ENDORIBONUCLEASE DICER"/>
    <property type="match status" value="1"/>
</dbReference>
<feature type="domain" description="RNase III" evidence="8">
    <location>
        <begin position="950"/>
        <end position="1086"/>
    </location>
</feature>
<dbReference type="InterPro" id="IPR038248">
    <property type="entry name" value="Dicer_dimer_sf"/>
</dbReference>
<dbReference type="CDD" id="cd18034">
    <property type="entry name" value="DEXHc_dicer"/>
    <property type="match status" value="1"/>
</dbReference>
<dbReference type="PROSITE" id="PS51194">
    <property type="entry name" value="HELICASE_CTER"/>
    <property type="match status" value="1"/>
</dbReference>
<feature type="compositionally biased region" description="Acidic residues" evidence="7">
    <location>
        <begin position="531"/>
        <end position="547"/>
    </location>
</feature>
<dbReference type="OrthoDB" id="416741at2759"/>
<dbReference type="GO" id="GO:0005737">
    <property type="term" value="C:cytoplasm"/>
    <property type="evidence" value="ECO:0007669"/>
    <property type="project" value="TreeGrafter"/>
</dbReference>
<keyword evidence="4" id="KW-0347">Helicase</keyword>
<dbReference type="GO" id="GO:0004525">
    <property type="term" value="F:ribonuclease III activity"/>
    <property type="evidence" value="ECO:0007669"/>
    <property type="project" value="InterPro"/>
</dbReference>
<dbReference type="PROSITE" id="PS50142">
    <property type="entry name" value="RNASE_3_2"/>
    <property type="match status" value="2"/>
</dbReference>
<protein>
    <submittedName>
        <fullName evidence="12">Dicer-like protein 1</fullName>
    </submittedName>
</protein>
<dbReference type="InterPro" id="IPR027417">
    <property type="entry name" value="P-loop_NTPase"/>
</dbReference>
<feature type="domain" description="Dicer dsRNA-binding fold" evidence="11">
    <location>
        <begin position="570"/>
        <end position="660"/>
    </location>
</feature>
<dbReference type="Gene3D" id="1.10.1520.10">
    <property type="entry name" value="Ribonuclease III domain"/>
    <property type="match status" value="2"/>
</dbReference>
<dbReference type="InParanoid" id="A0A369JS24"/>
<dbReference type="SMART" id="SM00490">
    <property type="entry name" value="HELICc"/>
    <property type="match status" value="1"/>
</dbReference>
<dbReference type="GO" id="GO:0030422">
    <property type="term" value="P:siRNA processing"/>
    <property type="evidence" value="ECO:0007669"/>
    <property type="project" value="TreeGrafter"/>
</dbReference>
<evidence type="ECO:0000259" key="10">
    <source>
        <dbReference type="PROSITE" id="PS51194"/>
    </source>
</evidence>
<feature type="domain" description="RNase III" evidence="8">
    <location>
        <begin position="1124"/>
        <end position="1272"/>
    </location>
</feature>
<dbReference type="SUPFAM" id="SSF52540">
    <property type="entry name" value="P-loop containing nucleoside triphosphate hydrolases"/>
    <property type="match status" value="1"/>
</dbReference>
<dbReference type="PROSITE" id="PS00517">
    <property type="entry name" value="RNASE_3_1"/>
    <property type="match status" value="1"/>
</dbReference>
<evidence type="ECO:0000313" key="12">
    <source>
        <dbReference type="EMBL" id="RDB24010.1"/>
    </source>
</evidence>
<dbReference type="Pfam" id="PF03368">
    <property type="entry name" value="Dicer_dimer"/>
    <property type="match status" value="1"/>
</dbReference>
<evidence type="ECO:0000259" key="11">
    <source>
        <dbReference type="PROSITE" id="PS51327"/>
    </source>
</evidence>
<keyword evidence="5" id="KW-0067">ATP-binding</keyword>
<dbReference type="Pfam" id="PF00636">
    <property type="entry name" value="Ribonuclease_3"/>
    <property type="match status" value="2"/>
</dbReference>
<evidence type="ECO:0000313" key="13">
    <source>
        <dbReference type="Proteomes" id="UP000076154"/>
    </source>
</evidence>
<dbReference type="InterPro" id="IPR036389">
    <property type="entry name" value="RNase_III_sf"/>
</dbReference>
<dbReference type="CDD" id="cd00593">
    <property type="entry name" value="RIBOc"/>
    <property type="match status" value="2"/>
</dbReference>
<dbReference type="Proteomes" id="UP000076154">
    <property type="component" value="Unassembled WGS sequence"/>
</dbReference>
<dbReference type="InterPro" id="IPR011545">
    <property type="entry name" value="DEAD/DEAH_box_helicase_dom"/>
</dbReference>
<evidence type="ECO:0000259" key="9">
    <source>
        <dbReference type="PROSITE" id="PS51192"/>
    </source>
</evidence>
<dbReference type="FunCoup" id="A0A369JS24">
    <property type="interactions" value="309"/>
</dbReference>